<gene>
    <name evidence="3" type="ORF">GCM10023185_30210</name>
</gene>
<evidence type="ECO:0000313" key="4">
    <source>
        <dbReference type="Proteomes" id="UP001501153"/>
    </source>
</evidence>
<name>A0ABP8IM28_9BACT</name>
<dbReference type="SUPFAM" id="SSF56925">
    <property type="entry name" value="OMPA-like"/>
    <property type="match status" value="1"/>
</dbReference>
<evidence type="ECO:0000259" key="2">
    <source>
        <dbReference type="Pfam" id="PF13568"/>
    </source>
</evidence>
<comment type="caution">
    <text evidence="3">The sequence shown here is derived from an EMBL/GenBank/DDBJ whole genome shotgun (WGS) entry which is preliminary data.</text>
</comment>
<reference evidence="4" key="1">
    <citation type="journal article" date="2019" name="Int. J. Syst. Evol. Microbiol.">
        <title>The Global Catalogue of Microorganisms (GCM) 10K type strain sequencing project: providing services to taxonomists for standard genome sequencing and annotation.</title>
        <authorList>
            <consortium name="The Broad Institute Genomics Platform"/>
            <consortium name="The Broad Institute Genome Sequencing Center for Infectious Disease"/>
            <person name="Wu L."/>
            <person name="Ma J."/>
        </authorList>
    </citation>
    <scope>NUCLEOTIDE SEQUENCE [LARGE SCALE GENOMIC DNA]</scope>
    <source>
        <strain evidence="4">JCM 17923</strain>
    </source>
</reference>
<organism evidence="3 4">
    <name type="scientific">Hymenobacter saemangeumensis</name>
    <dbReference type="NCBI Taxonomy" id="1084522"/>
    <lineage>
        <taxon>Bacteria</taxon>
        <taxon>Pseudomonadati</taxon>
        <taxon>Bacteroidota</taxon>
        <taxon>Cytophagia</taxon>
        <taxon>Cytophagales</taxon>
        <taxon>Hymenobacteraceae</taxon>
        <taxon>Hymenobacter</taxon>
    </lineage>
</organism>
<keyword evidence="4" id="KW-1185">Reference proteome</keyword>
<dbReference type="Proteomes" id="UP001501153">
    <property type="component" value="Unassembled WGS sequence"/>
</dbReference>
<evidence type="ECO:0000313" key="3">
    <source>
        <dbReference type="EMBL" id="GAA4362360.1"/>
    </source>
</evidence>
<protein>
    <recommendedName>
        <fullName evidence="2">Outer membrane protein beta-barrel domain-containing protein</fullName>
    </recommendedName>
</protein>
<feature type="chain" id="PRO_5045081481" description="Outer membrane protein beta-barrel domain-containing protein" evidence="1">
    <location>
        <begin position="25"/>
        <end position="435"/>
    </location>
</feature>
<dbReference type="Gene3D" id="2.40.160.20">
    <property type="match status" value="1"/>
</dbReference>
<evidence type="ECO:0000256" key="1">
    <source>
        <dbReference type="SAM" id="SignalP"/>
    </source>
</evidence>
<dbReference type="Pfam" id="PF13568">
    <property type="entry name" value="OMP_b-brl_2"/>
    <property type="match status" value="1"/>
</dbReference>
<proteinExistence type="predicted"/>
<dbReference type="InterPro" id="IPR025665">
    <property type="entry name" value="Beta-barrel_OMP_2"/>
</dbReference>
<sequence>MIQRSATFLFLALLLTVGATQVQAQKNFKPGYIVRPEGDTLRGEIDQRGPQRMASICVFRPSADAAATEYKPSMLKAYGLKDGAQYEGWQLPAVFIPASTVTTTLTPSAPPTEGFLQVLARGRATLYAMPGNDAFGRFFYKQGEKSLTELVQIKQFVEVKENLAGQVITKRVEARDYPFRKELATAFADCAEVLPLINSAELTDSRLVKLFTVYNNCSAAAPVPVMSAPRTTRRQWSFMAGAQQGSLEFSDRGTMSLKSGWGAVYGLGLYLNPARFNSNLGFRLEALYQSQAYGVQYKRTHPVTGNSVSHDAQISQSTLRLLVMLRYTLPGRKLRPYLQGGLEVAFALKQQARITASDDVPVGIPTASSRELDLRGYGLGPILGLGLQFPLGESNSLFLEGRYNQQLGSTARDINTLNSPTTLSLLLGFSLGRLY</sequence>
<dbReference type="EMBL" id="BAABGZ010000065">
    <property type="protein sequence ID" value="GAA4362360.1"/>
    <property type="molecule type" value="Genomic_DNA"/>
</dbReference>
<feature type="signal peptide" evidence="1">
    <location>
        <begin position="1"/>
        <end position="24"/>
    </location>
</feature>
<dbReference type="RefSeq" id="WP_345236928.1">
    <property type="nucleotide sequence ID" value="NZ_BAABGZ010000065.1"/>
</dbReference>
<dbReference type="InterPro" id="IPR011250">
    <property type="entry name" value="OMP/PagP_B-barrel"/>
</dbReference>
<feature type="domain" description="Outer membrane protein beta-barrel" evidence="2">
    <location>
        <begin position="233"/>
        <end position="410"/>
    </location>
</feature>
<accession>A0ABP8IM28</accession>
<keyword evidence="1" id="KW-0732">Signal</keyword>